<protein>
    <recommendedName>
        <fullName evidence="3">NB-ARC domain-containing protein</fullName>
    </recommendedName>
</protein>
<dbReference type="Gramene" id="OMERI06G11990.1">
    <property type="protein sequence ID" value="OMERI06G11990.1"/>
    <property type="gene ID" value="OMERI06G11990"/>
</dbReference>
<reference evidence="1" key="1">
    <citation type="submission" date="2015-04" db="UniProtKB">
        <authorList>
            <consortium name="EnsemblPlants"/>
        </authorList>
    </citation>
    <scope>IDENTIFICATION</scope>
</reference>
<dbReference type="HOGENOM" id="CLU_2562233_0_0_1"/>
<reference evidence="1" key="2">
    <citation type="submission" date="2018-05" db="EMBL/GenBank/DDBJ databases">
        <title>OmerRS3 (Oryza meridionalis Reference Sequence Version 3).</title>
        <authorList>
            <person name="Zhang J."/>
            <person name="Kudrna D."/>
            <person name="Lee S."/>
            <person name="Talag J."/>
            <person name="Welchert J."/>
            <person name="Wing R.A."/>
        </authorList>
    </citation>
    <scope>NUCLEOTIDE SEQUENCE [LARGE SCALE GENOMIC DNA]</scope>
    <source>
        <strain evidence="1">cv. OR44</strain>
    </source>
</reference>
<dbReference type="Proteomes" id="UP000008021">
    <property type="component" value="Chromosome 6"/>
</dbReference>
<accession>A0A0E0E0B1</accession>
<evidence type="ECO:0008006" key="3">
    <source>
        <dbReference type="Google" id="ProtNLM"/>
    </source>
</evidence>
<dbReference type="AlphaFoldDB" id="A0A0E0E0B1"/>
<evidence type="ECO:0000313" key="2">
    <source>
        <dbReference type="Proteomes" id="UP000008021"/>
    </source>
</evidence>
<name>A0A0E0E0B1_9ORYZ</name>
<organism evidence="1">
    <name type="scientific">Oryza meridionalis</name>
    <dbReference type="NCBI Taxonomy" id="40149"/>
    <lineage>
        <taxon>Eukaryota</taxon>
        <taxon>Viridiplantae</taxon>
        <taxon>Streptophyta</taxon>
        <taxon>Embryophyta</taxon>
        <taxon>Tracheophyta</taxon>
        <taxon>Spermatophyta</taxon>
        <taxon>Magnoliopsida</taxon>
        <taxon>Liliopsida</taxon>
        <taxon>Poales</taxon>
        <taxon>Poaceae</taxon>
        <taxon>BOP clade</taxon>
        <taxon>Oryzoideae</taxon>
        <taxon>Oryzeae</taxon>
        <taxon>Oryzinae</taxon>
        <taxon>Oryza</taxon>
    </lineage>
</organism>
<keyword evidence="2" id="KW-1185">Reference proteome</keyword>
<dbReference type="EnsemblPlants" id="OMERI06G11990.1">
    <property type="protein sequence ID" value="OMERI06G11990.1"/>
    <property type="gene ID" value="OMERI06G11990"/>
</dbReference>
<evidence type="ECO:0000313" key="1">
    <source>
        <dbReference type="EnsemblPlants" id="OMERI06G11990.1"/>
    </source>
</evidence>
<proteinExistence type="predicted"/>
<sequence length="82" mass="8955">MESIPLGTNLQVKCLLLEWCSELSSIGGSHTLSSMHLVSISDCSKLHEVEQPFTKCLLTKEEKVELFKFTGPVDGCNIAADS</sequence>